<name>A0AAD1UN16_EUPCR</name>
<dbReference type="InterPro" id="IPR011989">
    <property type="entry name" value="ARM-like"/>
</dbReference>
<evidence type="ECO:0000313" key="2">
    <source>
        <dbReference type="Proteomes" id="UP001295684"/>
    </source>
</evidence>
<dbReference type="InterPro" id="IPR016024">
    <property type="entry name" value="ARM-type_fold"/>
</dbReference>
<reference evidence="1" key="1">
    <citation type="submission" date="2023-07" db="EMBL/GenBank/DDBJ databases">
        <authorList>
            <consortium name="AG Swart"/>
            <person name="Singh M."/>
            <person name="Singh A."/>
            <person name="Seah K."/>
            <person name="Emmerich C."/>
        </authorList>
    </citation>
    <scope>NUCLEOTIDE SEQUENCE</scope>
    <source>
        <strain evidence="1">DP1</strain>
    </source>
</reference>
<comment type="caution">
    <text evidence="1">The sequence shown here is derived from an EMBL/GenBank/DDBJ whole genome shotgun (WGS) entry which is preliminary data.</text>
</comment>
<dbReference type="InterPro" id="IPR042856">
    <property type="entry name" value="RSP14"/>
</dbReference>
<dbReference type="PANTHER" id="PTHR15599:SF1">
    <property type="entry name" value="RADIAL SPOKE HEAD 14 HOMOLOG"/>
    <property type="match status" value="1"/>
</dbReference>
<evidence type="ECO:0000313" key="1">
    <source>
        <dbReference type="EMBL" id="CAI2371849.1"/>
    </source>
</evidence>
<proteinExistence type="predicted"/>
<accession>A0AAD1UN16</accession>
<sequence>MEQTLSNDRQIAYHRQQINPEVIPDSKLTFAYDDIHTTGAEGAGSKATSSKYTKICTEISGEEHKVTTTVDTEGAKFEVSSSIKAGGRDDKLITKALKEINDDFHDAIKINLALGSTILEKLVALFEDKDDVIRELASRAVMQIARAERGRETLVENKIVDNVAKLFEDEVEAIRANSYDTLIYLADFQYGIDSVISFDIIQILVDRLILEPEEPILIQILTLLKILLEGERAPSIILSTQALSRLNDHLKSENKIIRELSALCLGSISYNERGKEYTIKAESIPPLCEMLDDSITNCRIAATRALASLAQLKEGKVEIHTLERLDRIIELLDDPNEQLRLNVVQLIANVSEYPPCREKFKECLKKLQDLEDDSTFPLVSRFAEVAIKTITWIP</sequence>
<gene>
    <name evidence="1" type="ORF">ECRASSUSDP1_LOCUS13174</name>
</gene>
<dbReference type="PANTHER" id="PTHR15599">
    <property type="entry name" value="RTDR1"/>
    <property type="match status" value="1"/>
</dbReference>
<dbReference type="AlphaFoldDB" id="A0AAD1UN16"/>
<dbReference type="Proteomes" id="UP001295684">
    <property type="component" value="Unassembled WGS sequence"/>
</dbReference>
<protein>
    <submittedName>
        <fullName evidence="1">Uncharacterized protein</fullName>
    </submittedName>
</protein>
<dbReference type="EMBL" id="CAMPGE010013106">
    <property type="protein sequence ID" value="CAI2371849.1"/>
    <property type="molecule type" value="Genomic_DNA"/>
</dbReference>
<dbReference type="Gene3D" id="1.25.10.10">
    <property type="entry name" value="Leucine-rich Repeat Variant"/>
    <property type="match status" value="1"/>
</dbReference>
<dbReference type="SUPFAM" id="SSF48371">
    <property type="entry name" value="ARM repeat"/>
    <property type="match status" value="1"/>
</dbReference>
<organism evidence="1 2">
    <name type="scientific">Euplotes crassus</name>
    <dbReference type="NCBI Taxonomy" id="5936"/>
    <lineage>
        <taxon>Eukaryota</taxon>
        <taxon>Sar</taxon>
        <taxon>Alveolata</taxon>
        <taxon>Ciliophora</taxon>
        <taxon>Intramacronucleata</taxon>
        <taxon>Spirotrichea</taxon>
        <taxon>Hypotrichia</taxon>
        <taxon>Euplotida</taxon>
        <taxon>Euplotidae</taxon>
        <taxon>Moneuplotes</taxon>
    </lineage>
</organism>
<keyword evidence="2" id="KW-1185">Reference proteome</keyword>